<comment type="caution">
    <text evidence="2">The sequence shown here is derived from an EMBL/GenBank/DDBJ whole genome shotgun (WGS) entry which is preliminary data.</text>
</comment>
<keyword evidence="3" id="KW-1185">Reference proteome</keyword>
<dbReference type="Pfam" id="PF22790">
    <property type="entry name" value="YkoP"/>
    <property type="match status" value="1"/>
</dbReference>
<organism evidence="2 3">
    <name type="scientific">Cohnella hongkongensis</name>
    <dbReference type="NCBI Taxonomy" id="178337"/>
    <lineage>
        <taxon>Bacteria</taxon>
        <taxon>Bacillati</taxon>
        <taxon>Bacillota</taxon>
        <taxon>Bacilli</taxon>
        <taxon>Bacillales</taxon>
        <taxon>Paenibacillaceae</taxon>
        <taxon>Cohnella</taxon>
    </lineage>
</organism>
<evidence type="ECO:0000313" key="3">
    <source>
        <dbReference type="Proteomes" id="UP001596028"/>
    </source>
</evidence>
<dbReference type="InterPro" id="IPR054467">
    <property type="entry name" value="YkoP-like_dom"/>
</dbReference>
<evidence type="ECO:0000313" key="2">
    <source>
        <dbReference type="EMBL" id="MFC4597008.1"/>
    </source>
</evidence>
<accession>A0ABV9F7E9</accession>
<protein>
    <submittedName>
        <fullName evidence="2">Polysaccharide deacetylase</fullName>
    </submittedName>
</protein>
<proteinExistence type="predicted"/>
<reference evidence="3" key="1">
    <citation type="journal article" date="2019" name="Int. J. Syst. Evol. Microbiol.">
        <title>The Global Catalogue of Microorganisms (GCM) 10K type strain sequencing project: providing services to taxonomists for standard genome sequencing and annotation.</title>
        <authorList>
            <consortium name="The Broad Institute Genomics Platform"/>
            <consortium name="The Broad Institute Genome Sequencing Center for Infectious Disease"/>
            <person name="Wu L."/>
            <person name="Ma J."/>
        </authorList>
    </citation>
    <scope>NUCLEOTIDE SEQUENCE [LARGE SCALE GENOMIC DNA]</scope>
    <source>
        <strain evidence="3">CCUG 49571</strain>
    </source>
</reference>
<feature type="domain" description="YkoP-like" evidence="1">
    <location>
        <begin position="33"/>
        <end position="208"/>
    </location>
</feature>
<dbReference type="RefSeq" id="WP_378091701.1">
    <property type="nucleotide sequence ID" value="NZ_JBHSEP010000001.1"/>
</dbReference>
<gene>
    <name evidence="2" type="ORF">ACFO3S_02050</name>
</gene>
<sequence>MEQSTWKTGIVHGSGMTGGVALPGRKTGGRARQKVWMAWEAGVGRLMALTSECTLEAGMCKVLVKKYKGTAFVCQDGTRVEKGDRIGELHLNNRMVLELTREHGADRAAIRTARLIRASLKELAWTLDRAPELADVKALIGVTLLHRGLTHGLGFEQRALPSKAFERITTLYLKLLLRFLHPNGLGRSERSKTKLTSVQLVSTRANLRRLLRAEPDSCATRA</sequence>
<dbReference type="Proteomes" id="UP001596028">
    <property type="component" value="Unassembled WGS sequence"/>
</dbReference>
<name>A0ABV9F7E9_9BACL</name>
<dbReference type="EMBL" id="JBHSEP010000001">
    <property type="protein sequence ID" value="MFC4597008.1"/>
    <property type="molecule type" value="Genomic_DNA"/>
</dbReference>
<evidence type="ECO:0000259" key="1">
    <source>
        <dbReference type="Pfam" id="PF22790"/>
    </source>
</evidence>